<dbReference type="InterPro" id="IPR014729">
    <property type="entry name" value="Rossmann-like_a/b/a_fold"/>
</dbReference>
<feature type="domain" description="DUF218" evidence="3">
    <location>
        <begin position="199"/>
        <end position="315"/>
    </location>
</feature>
<dbReference type="InterPro" id="IPR011990">
    <property type="entry name" value="TPR-like_helical_dom_sf"/>
</dbReference>
<dbReference type="GO" id="GO:0005886">
    <property type="term" value="C:plasma membrane"/>
    <property type="evidence" value="ECO:0007669"/>
    <property type="project" value="TreeGrafter"/>
</dbReference>
<accession>A0A7I7QLE5</accession>
<name>A0A7I7QLE5_9MYCO</name>
<dbReference type="PANTHER" id="PTHR30336">
    <property type="entry name" value="INNER MEMBRANE PROTEIN, PROBABLE PERMEASE"/>
    <property type="match status" value="1"/>
</dbReference>
<dbReference type="EMBL" id="AP022588">
    <property type="protein sequence ID" value="BBY27105.1"/>
    <property type="molecule type" value="Genomic_DNA"/>
</dbReference>
<evidence type="ECO:0000256" key="1">
    <source>
        <dbReference type="SAM" id="MobiDB-lite"/>
    </source>
</evidence>
<feature type="compositionally biased region" description="Polar residues" evidence="1">
    <location>
        <begin position="32"/>
        <end position="41"/>
    </location>
</feature>
<dbReference type="GO" id="GO:0000270">
    <property type="term" value="P:peptidoglycan metabolic process"/>
    <property type="evidence" value="ECO:0007669"/>
    <property type="project" value="TreeGrafter"/>
</dbReference>
<organism evidence="4 5">
    <name type="scientific">Mycolicibacterium sediminis</name>
    <dbReference type="NCBI Taxonomy" id="1286180"/>
    <lineage>
        <taxon>Bacteria</taxon>
        <taxon>Bacillati</taxon>
        <taxon>Actinomycetota</taxon>
        <taxon>Actinomycetes</taxon>
        <taxon>Mycobacteriales</taxon>
        <taxon>Mycobacteriaceae</taxon>
        <taxon>Mycolicibacterium</taxon>
    </lineage>
</organism>
<dbReference type="PROSITE" id="PS51257">
    <property type="entry name" value="PROKAR_LIPOPROTEIN"/>
    <property type="match status" value="1"/>
</dbReference>
<dbReference type="InterPro" id="IPR003848">
    <property type="entry name" value="DUF218"/>
</dbReference>
<dbReference type="SUPFAM" id="SSF48452">
    <property type="entry name" value="TPR-like"/>
    <property type="match status" value="1"/>
</dbReference>
<gene>
    <name evidence="4" type="ORF">MSEDJ_12010</name>
</gene>
<feature type="region of interest" description="Disordered" evidence="1">
    <location>
        <begin position="23"/>
        <end position="48"/>
    </location>
</feature>
<proteinExistence type="predicted"/>
<dbReference type="PANTHER" id="PTHR30336:SF4">
    <property type="entry name" value="ENVELOPE BIOGENESIS FACTOR ELYC"/>
    <property type="match status" value="1"/>
</dbReference>
<dbReference type="AlphaFoldDB" id="A0A7I7QLE5"/>
<evidence type="ECO:0000313" key="5">
    <source>
        <dbReference type="Proteomes" id="UP000467193"/>
    </source>
</evidence>
<dbReference type="Gene3D" id="1.25.40.10">
    <property type="entry name" value="Tetratricopeptide repeat domain"/>
    <property type="match status" value="1"/>
</dbReference>
<feature type="signal peptide" evidence="2">
    <location>
        <begin position="1"/>
        <end position="26"/>
    </location>
</feature>
<protein>
    <submittedName>
        <fullName evidence="4">Transporter</fullName>
    </submittedName>
</protein>
<evidence type="ECO:0000259" key="3">
    <source>
        <dbReference type="Pfam" id="PF02698"/>
    </source>
</evidence>
<feature type="chain" id="PRO_5029771752" evidence="2">
    <location>
        <begin position="27"/>
        <end position="370"/>
    </location>
</feature>
<evidence type="ECO:0000313" key="4">
    <source>
        <dbReference type="EMBL" id="BBY27105.1"/>
    </source>
</evidence>
<dbReference type="Pfam" id="PF02698">
    <property type="entry name" value="DUF218"/>
    <property type="match status" value="1"/>
</dbReference>
<keyword evidence="5" id="KW-1185">Reference proteome</keyword>
<dbReference type="Gene3D" id="3.40.50.620">
    <property type="entry name" value="HUPs"/>
    <property type="match status" value="1"/>
</dbReference>
<keyword evidence="2" id="KW-0732">Signal</keyword>
<reference evidence="4 5" key="1">
    <citation type="journal article" date="2019" name="Emerg. Microbes Infect.">
        <title>Comprehensive subspecies identification of 175 nontuberculous mycobacteria species based on 7547 genomic profiles.</title>
        <authorList>
            <person name="Matsumoto Y."/>
            <person name="Kinjo T."/>
            <person name="Motooka D."/>
            <person name="Nabeya D."/>
            <person name="Jung N."/>
            <person name="Uechi K."/>
            <person name="Horii T."/>
            <person name="Iida T."/>
            <person name="Fujita J."/>
            <person name="Nakamura S."/>
        </authorList>
    </citation>
    <scope>NUCLEOTIDE SEQUENCE [LARGE SCALE GENOMIC DNA]</scope>
    <source>
        <strain evidence="4 5">JCM 17899</strain>
    </source>
</reference>
<evidence type="ECO:0000256" key="2">
    <source>
        <dbReference type="SAM" id="SignalP"/>
    </source>
</evidence>
<dbReference type="Proteomes" id="UP000467193">
    <property type="component" value="Chromosome"/>
</dbReference>
<dbReference type="CDD" id="cd06259">
    <property type="entry name" value="YdcF-like"/>
    <property type="match status" value="1"/>
</dbReference>
<dbReference type="KEGG" id="msei:MSEDJ_12010"/>
<dbReference type="InterPro" id="IPR051599">
    <property type="entry name" value="Cell_Envelope_Assoc"/>
</dbReference>
<dbReference type="GO" id="GO:0043164">
    <property type="term" value="P:Gram-negative-bacterium-type cell wall biogenesis"/>
    <property type="evidence" value="ECO:0007669"/>
    <property type="project" value="TreeGrafter"/>
</dbReference>
<sequence>MSHSRTRRALTIPVAIALALGGGACANDRTDPPTSSTSETMSAGGGSTYERVEKLLDEAEEAFESPARASSAGNTDKTADNMQVVADRLMQAHELAPYRNDLLFSAASAQIARKDVGAAVELYKSALTTAPNDVDAQSYLAGWSRHLGRQADAANYIDRLRTLDPARAQELNAMFATIDQKVSTPLTDALPALPEPGLAIVTLGYALREDGSMDDILIDRLQLTKAAAQRWPDAPIVVTGGVEQSGRTEGESMKEWLIDNGVAADRILDENFARSTVENAAYGVEVLARVRATHALIISSASHIRRALTVFQLAAAETLGRDFVFAGTGSADKPLAELATAAPDELLSIYRDAFSSIGMWSYRSAPLLRQ</sequence>